<sequence length="379" mass="42657">MPPNAWDHDYDYTGKRVAVIGTGPSAVQIAPELAKTAAQVDVFQRTAVWSIPKPDFRLGPQSRKLLNHPQVQRLLNLFLFNIIQGGAILATNVPVPVAKVLIPPVEALLRALYRLWLLIAVRDRHTRQQLMPQYGFLGNQPTLNTTFVRSLNRSNTHLITTGIERFTKTGLRTIDGTDHDYDVIVPATGYLVASDVEAFPVGAVTGKDGFDLGTFYREHKLQAFGGVTLPQTPNRWMLFGPYSWTSTGWPGMKEEDTRHAVRVIVEARARGARIAEVTQQAHDHWHELVVRGARTMRWYLVERQMGKFNVKRTHFANSQKDNPAIRPSFGFRQSLWRHSIHFVPAESYTFRDSAAAPLAVAETTHDDSFDTTETPTAAR</sequence>
<dbReference type="GO" id="GO:0050660">
    <property type="term" value="F:flavin adenine dinucleotide binding"/>
    <property type="evidence" value="ECO:0007669"/>
    <property type="project" value="InterPro"/>
</dbReference>
<evidence type="ECO:0008006" key="7">
    <source>
        <dbReference type="Google" id="ProtNLM"/>
    </source>
</evidence>
<dbReference type="SUPFAM" id="SSF51905">
    <property type="entry name" value="FAD/NAD(P)-binding domain"/>
    <property type="match status" value="2"/>
</dbReference>
<evidence type="ECO:0000256" key="3">
    <source>
        <dbReference type="ARBA" id="ARBA00022827"/>
    </source>
</evidence>
<evidence type="ECO:0000256" key="4">
    <source>
        <dbReference type="ARBA" id="ARBA00023002"/>
    </source>
</evidence>
<dbReference type="AlphaFoldDB" id="A0A1S1M0Q2"/>
<protein>
    <recommendedName>
        <fullName evidence="7">Monooxygenase</fullName>
    </recommendedName>
</protein>
<dbReference type="Proteomes" id="UP000179441">
    <property type="component" value="Unassembled WGS sequence"/>
</dbReference>
<gene>
    <name evidence="5" type="ORF">BKG84_07210</name>
</gene>
<evidence type="ECO:0000256" key="1">
    <source>
        <dbReference type="ARBA" id="ARBA00010139"/>
    </source>
</evidence>
<accession>A0A1S1M0Q2</accession>
<keyword evidence="3" id="KW-0274">FAD</keyword>
<proteinExistence type="inferred from homology"/>
<dbReference type="InterPro" id="IPR036188">
    <property type="entry name" value="FAD/NAD-bd_sf"/>
</dbReference>
<comment type="similarity">
    <text evidence="1">Belongs to the FAD-binding monooxygenase family.</text>
</comment>
<dbReference type="GO" id="GO:0050661">
    <property type="term" value="F:NADP binding"/>
    <property type="evidence" value="ECO:0007669"/>
    <property type="project" value="InterPro"/>
</dbReference>
<reference evidence="5 6" key="1">
    <citation type="submission" date="2016-10" db="EMBL/GenBank/DDBJ databases">
        <title>Evaluation of Human, Veterinary and Environmental Mycobacterium chelonae Isolates by Core Genome Phylogenomic Analysis, Targeted Gene Comparison, and Anti-microbial Susceptibility Patterns: A Tale of Mistaken Identities.</title>
        <authorList>
            <person name="Fogelson S.B."/>
            <person name="Camus A.C."/>
            <person name="Lorenz W."/>
            <person name="Vasireddy R."/>
            <person name="Vasireddy S."/>
            <person name="Smith T."/>
            <person name="Brown-Elliott B.A."/>
            <person name="Wallace R.J.Jr."/>
            <person name="Hasan N.A."/>
            <person name="Reischl U."/>
            <person name="Sanchez S."/>
        </authorList>
    </citation>
    <scope>NUCLEOTIDE SEQUENCE [LARGE SCALE GENOMIC DNA]</scope>
    <source>
        <strain evidence="5 6">15518</strain>
    </source>
</reference>
<dbReference type="GO" id="GO:0004499">
    <property type="term" value="F:N,N-dimethylaniline monooxygenase activity"/>
    <property type="evidence" value="ECO:0007669"/>
    <property type="project" value="InterPro"/>
</dbReference>
<dbReference type="Pfam" id="PF00743">
    <property type="entry name" value="FMO-like"/>
    <property type="match status" value="1"/>
</dbReference>
<dbReference type="PANTHER" id="PTHR42877:SF4">
    <property type="entry name" value="FAD_NAD(P)-BINDING DOMAIN-CONTAINING PROTEIN-RELATED"/>
    <property type="match status" value="1"/>
</dbReference>
<keyword evidence="4" id="KW-0560">Oxidoreductase</keyword>
<keyword evidence="6" id="KW-1185">Reference proteome</keyword>
<comment type="caution">
    <text evidence="5">The sequence shown here is derived from an EMBL/GenBank/DDBJ whole genome shotgun (WGS) entry which is preliminary data.</text>
</comment>
<evidence type="ECO:0000313" key="6">
    <source>
        <dbReference type="Proteomes" id="UP000179441"/>
    </source>
</evidence>
<dbReference type="PANTHER" id="PTHR42877">
    <property type="entry name" value="L-ORNITHINE N(5)-MONOOXYGENASE-RELATED"/>
    <property type="match status" value="1"/>
</dbReference>
<dbReference type="Gene3D" id="3.50.50.60">
    <property type="entry name" value="FAD/NAD(P)-binding domain"/>
    <property type="match status" value="2"/>
</dbReference>
<name>A0A1S1M0Q2_MYCCH</name>
<keyword evidence="2" id="KW-0285">Flavoprotein</keyword>
<dbReference type="EMBL" id="MLIS01000001">
    <property type="protein sequence ID" value="OHU78209.1"/>
    <property type="molecule type" value="Genomic_DNA"/>
</dbReference>
<dbReference type="InterPro" id="IPR020946">
    <property type="entry name" value="Flavin_mOase-like"/>
</dbReference>
<dbReference type="RefSeq" id="WP_070951503.1">
    <property type="nucleotide sequence ID" value="NZ_CP050145.1"/>
</dbReference>
<organism evidence="5 6">
    <name type="scientific">Mycobacteroides chelonae</name>
    <name type="common">Mycobacterium chelonae</name>
    <dbReference type="NCBI Taxonomy" id="1774"/>
    <lineage>
        <taxon>Bacteria</taxon>
        <taxon>Bacillati</taxon>
        <taxon>Actinomycetota</taxon>
        <taxon>Actinomycetes</taxon>
        <taxon>Mycobacteriales</taxon>
        <taxon>Mycobacteriaceae</taxon>
        <taxon>Mycobacteroides</taxon>
    </lineage>
</organism>
<dbReference type="InterPro" id="IPR051209">
    <property type="entry name" value="FAD-bind_Monooxygenase_sf"/>
</dbReference>
<evidence type="ECO:0000256" key="2">
    <source>
        <dbReference type="ARBA" id="ARBA00022630"/>
    </source>
</evidence>
<evidence type="ECO:0000313" key="5">
    <source>
        <dbReference type="EMBL" id="OHU78209.1"/>
    </source>
</evidence>